<feature type="binding site" evidence="11">
    <location>
        <position position="58"/>
    </location>
    <ligand>
        <name>substrate</name>
    </ligand>
</feature>
<dbReference type="GO" id="GO:0009423">
    <property type="term" value="P:chorismate biosynthetic process"/>
    <property type="evidence" value="ECO:0007669"/>
    <property type="project" value="UniProtKB-UniRule"/>
</dbReference>
<dbReference type="RefSeq" id="WP_022528335.1">
    <property type="nucleotide sequence ID" value="NZ_KI271582.1"/>
</dbReference>
<comment type="similarity">
    <text evidence="2 11">Belongs to the shikimate kinase family.</text>
</comment>
<dbReference type="AlphaFoldDB" id="U4TR59"/>
<dbReference type="PRINTS" id="PR01100">
    <property type="entry name" value="SHIKIMTKNASE"/>
</dbReference>
<evidence type="ECO:0000256" key="11">
    <source>
        <dbReference type="HAMAP-Rule" id="MF_00109"/>
    </source>
</evidence>
<dbReference type="eggNOG" id="COG0703">
    <property type="taxonomic scope" value="Bacteria"/>
</dbReference>
<dbReference type="HOGENOM" id="CLU_057607_4_3_9"/>
<evidence type="ECO:0000256" key="8">
    <source>
        <dbReference type="ARBA" id="ARBA00022840"/>
    </source>
</evidence>
<feature type="binding site" evidence="11">
    <location>
        <position position="119"/>
    </location>
    <ligand>
        <name>ATP</name>
        <dbReference type="ChEBI" id="CHEBI:30616"/>
    </ligand>
</feature>
<feature type="binding site" evidence="11">
    <location>
        <position position="133"/>
    </location>
    <ligand>
        <name>substrate</name>
    </ligand>
</feature>
<feature type="binding site" evidence="11">
    <location>
        <position position="34"/>
    </location>
    <ligand>
        <name>substrate</name>
    </ligand>
</feature>
<evidence type="ECO:0000256" key="3">
    <source>
        <dbReference type="ARBA" id="ARBA00012154"/>
    </source>
</evidence>
<dbReference type="CDD" id="cd00464">
    <property type="entry name" value="SK"/>
    <property type="match status" value="1"/>
</dbReference>
<feature type="binding site" evidence="11">
    <location>
        <position position="150"/>
    </location>
    <ligand>
        <name>ATP</name>
        <dbReference type="ChEBI" id="CHEBI:30616"/>
    </ligand>
</feature>
<evidence type="ECO:0000256" key="7">
    <source>
        <dbReference type="ARBA" id="ARBA00022777"/>
    </source>
</evidence>
<evidence type="ECO:0000256" key="9">
    <source>
        <dbReference type="ARBA" id="ARBA00023141"/>
    </source>
</evidence>
<dbReference type="PANTHER" id="PTHR21087">
    <property type="entry name" value="SHIKIMATE KINASE"/>
    <property type="match status" value="1"/>
</dbReference>
<comment type="pathway">
    <text evidence="1 11">Metabolic intermediate biosynthesis; chorismate biosynthesis; chorismate from D-erythrose 4-phosphate and phosphoenolpyruvate: step 5/7.</text>
</comment>
<dbReference type="HAMAP" id="MF_00109">
    <property type="entry name" value="Shikimate_kinase"/>
    <property type="match status" value="1"/>
</dbReference>
<comment type="function">
    <text evidence="11">Catalyzes the specific phosphorylation of the 3-hydroxyl group of shikimic acid using ATP as a cosubstrate.</text>
</comment>
<dbReference type="PANTHER" id="PTHR21087:SF16">
    <property type="entry name" value="SHIKIMATE KINASE 1, CHLOROPLASTIC"/>
    <property type="match status" value="1"/>
</dbReference>
<keyword evidence="11" id="KW-0460">Magnesium</keyword>
<evidence type="ECO:0000256" key="5">
    <source>
        <dbReference type="ARBA" id="ARBA00022679"/>
    </source>
</evidence>
<keyword evidence="4 11" id="KW-0028">Amino-acid biosynthesis</keyword>
<keyword evidence="9 11" id="KW-0057">Aromatic amino acid biosynthesis</keyword>
<dbReference type="GO" id="GO:0009073">
    <property type="term" value="P:aromatic amino acid family biosynthetic process"/>
    <property type="evidence" value="ECO:0007669"/>
    <property type="project" value="UniProtKB-KW"/>
</dbReference>
<dbReference type="GO" id="GO:0004765">
    <property type="term" value="F:shikimate kinase activity"/>
    <property type="evidence" value="ECO:0007669"/>
    <property type="project" value="UniProtKB-UniRule"/>
</dbReference>
<comment type="cofactor">
    <cofactor evidence="11">
        <name>Mg(2+)</name>
        <dbReference type="ChEBI" id="CHEBI:18420"/>
    </cofactor>
    <text evidence="11">Binds 1 Mg(2+) ion per subunit.</text>
</comment>
<comment type="catalytic activity">
    <reaction evidence="10 11">
        <text>shikimate + ATP = 3-phosphoshikimate + ADP + H(+)</text>
        <dbReference type="Rhea" id="RHEA:13121"/>
        <dbReference type="ChEBI" id="CHEBI:15378"/>
        <dbReference type="ChEBI" id="CHEBI:30616"/>
        <dbReference type="ChEBI" id="CHEBI:36208"/>
        <dbReference type="ChEBI" id="CHEBI:145989"/>
        <dbReference type="ChEBI" id="CHEBI:456216"/>
        <dbReference type="EC" id="2.7.1.71"/>
    </reaction>
</comment>
<dbReference type="OrthoDB" id="9800332at2"/>
<dbReference type="SUPFAM" id="SSF52540">
    <property type="entry name" value="P-loop containing nucleoside triphosphate hydrolases"/>
    <property type="match status" value="1"/>
</dbReference>
<dbReference type="Proteomes" id="UP000030647">
    <property type="component" value="Unassembled WGS sequence"/>
</dbReference>
<name>U4TR59_9LACO</name>
<protein>
    <recommendedName>
        <fullName evidence="3 11">Shikimate kinase</fullName>
        <shortName evidence="11">SK</shortName>
        <ecNumber evidence="3 11">2.7.1.71</ecNumber>
    </recommendedName>
</protein>
<dbReference type="EMBL" id="KI271582">
    <property type="protein sequence ID" value="ERL66709.1"/>
    <property type="molecule type" value="Genomic_DNA"/>
</dbReference>
<gene>
    <name evidence="11 12" type="primary">aroK</name>
    <name evidence="12" type="ORF">L248_0388</name>
</gene>
<dbReference type="InterPro" id="IPR000623">
    <property type="entry name" value="Shikimate_kinase/TSH1"/>
</dbReference>
<dbReference type="PROSITE" id="PS01128">
    <property type="entry name" value="SHIKIMATE_KINASE"/>
    <property type="match status" value="1"/>
</dbReference>
<keyword evidence="7 11" id="KW-0418">Kinase</keyword>
<sequence>MMTQLVLIGFMGAGKTTLSQALGAATGLPVYDTDDLVAAAAHQTIAEIFAAEGEAGFRQRETAALAEALRHDPAIIATGGGIVTQAENRARLAALAIPVVQLTVTPAEINRRLAGTTDRPLFQENWPALLAARQPWYATSANHLLDTTGRSVPALVAELQAILNEKAG</sequence>
<keyword evidence="13" id="KW-1185">Reference proteome</keyword>
<dbReference type="GO" id="GO:0005829">
    <property type="term" value="C:cytosol"/>
    <property type="evidence" value="ECO:0007669"/>
    <property type="project" value="TreeGrafter"/>
</dbReference>
<accession>U4TR59</accession>
<dbReference type="UniPathway" id="UPA00053">
    <property type="reaction ID" value="UER00088"/>
</dbReference>
<keyword evidence="11" id="KW-0479">Metal-binding</keyword>
<evidence type="ECO:0000256" key="2">
    <source>
        <dbReference type="ARBA" id="ARBA00006997"/>
    </source>
</evidence>
<keyword evidence="8 11" id="KW-0067">ATP-binding</keyword>
<dbReference type="InterPro" id="IPR023000">
    <property type="entry name" value="Shikimate_kinase_CS"/>
</dbReference>
<comment type="subunit">
    <text evidence="11">Monomer.</text>
</comment>
<dbReference type="GO" id="GO:0000287">
    <property type="term" value="F:magnesium ion binding"/>
    <property type="evidence" value="ECO:0007669"/>
    <property type="project" value="UniProtKB-UniRule"/>
</dbReference>
<evidence type="ECO:0000313" key="13">
    <source>
        <dbReference type="Proteomes" id="UP000030647"/>
    </source>
</evidence>
<reference evidence="13" key="1">
    <citation type="journal article" date="2013" name="Genome Announc.">
        <title>Whole-Genome Sequencing of Lactobacillus shenzhenensis Strain LY-73T.</title>
        <authorList>
            <person name="Lin Z."/>
            <person name="Liu Z."/>
            <person name="Yang R."/>
            <person name="Zou Y."/>
            <person name="Wan D."/>
            <person name="Chen J."/>
            <person name="Guo M."/>
            <person name="Zhao J."/>
            <person name="Fang C."/>
            <person name="Yang R."/>
            <person name="Liu F."/>
        </authorList>
    </citation>
    <scope>NUCLEOTIDE SEQUENCE [LARGE SCALE GENOMIC DNA]</scope>
    <source>
        <strain evidence="13">LY-73</strain>
    </source>
</reference>
<evidence type="ECO:0000256" key="4">
    <source>
        <dbReference type="ARBA" id="ARBA00022605"/>
    </source>
</evidence>
<organism evidence="12 13">
    <name type="scientific">Schleiferilactobacillus shenzhenensis LY-73</name>
    <dbReference type="NCBI Taxonomy" id="1231336"/>
    <lineage>
        <taxon>Bacteria</taxon>
        <taxon>Bacillati</taxon>
        <taxon>Bacillota</taxon>
        <taxon>Bacilli</taxon>
        <taxon>Lactobacillales</taxon>
        <taxon>Lactobacillaceae</taxon>
        <taxon>Schleiferilactobacillus</taxon>
    </lineage>
</organism>
<dbReference type="Gene3D" id="3.40.50.300">
    <property type="entry name" value="P-loop containing nucleotide triphosphate hydrolases"/>
    <property type="match status" value="1"/>
</dbReference>
<dbReference type="EC" id="2.7.1.71" evidence="3 11"/>
<dbReference type="GO" id="GO:0008652">
    <property type="term" value="P:amino acid biosynthetic process"/>
    <property type="evidence" value="ECO:0007669"/>
    <property type="project" value="UniProtKB-KW"/>
</dbReference>
<feature type="binding site" evidence="11">
    <location>
        <begin position="12"/>
        <end position="17"/>
    </location>
    <ligand>
        <name>ATP</name>
        <dbReference type="ChEBI" id="CHEBI:30616"/>
    </ligand>
</feature>
<evidence type="ECO:0000313" key="12">
    <source>
        <dbReference type="EMBL" id="ERL66709.1"/>
    </source>
</evidence>
<dbReference type="STRING" id="1231336.L248_0388"/>
<feature type="binding site" evidence="11">
    <location>
        <position position="80"/>
    </location>
    <ligand>
        <name>substrate</name>
    </ligand>
</feature>
<keyword evidence="6 11" id="KW-0547">Nucleotide-binding</keyword>
<feature type="binding site" evidence="11">
    <location>
        <position position="16"/>
    </location>
    <ligand>
        <name>Mg(2+)</name>
        <dbReference type="ChEBI" id="CHEBI:18420"/>
    </ligand>
</feature>
<evidence type="ECO:0000256" key="1">
    <source>
        <dbReference type="ARBA" id="ARBA00004842"/>
    </source>
</evidence>
<dbReference type="Pfam" id="PF01202">
    <property type="entry name" value="SKI"/>
    <property type="match status" value="1"/>
</dbReference>
<evidence type="ECO:0000256" key="10">
    <source>
        <dbReference type="ARBA" id="ARBA00048567"/>
    </source>
</evidence>
<dbReference type="InterPro" id="IPR031322">
    <property type="entry name" value="Shikimate/glucono_kinase"/>
</dbReference>
<dbReference type="GO" id="GO:0005524">
    <property type="term" value="F:ATP binding"/>
    <property type="evidence" value="ECO:0007669"/>
    <property type="project" value="UniProtKB-UniRule"/>
</dbReference>
<evidence type="ECO:0000256" key="6">
    <source>
        <dbReference type="ARBA" id="ARBA00022741"/>
    </source>
</evidence>
<comment type="subcellular location">
    <subcellularLocation>
        <location evidence="11">Cytoplasm</location>
    </subcellularLocation>
</comment>
<dbReference type="InterPro" id="IPR027417">
    <property type="entry name" value="P-loop_NTPase"/>
</dbReference>
<proteinExistence type="inferred from homology"/>
<keyword evidence="5 11" id="KW-0808">Transferase</keyword>
<keyword evidence="11" id="KW-0963">Cytoplasm</keyword>